<organism evidence="9 10">
    <name type="scientific">Pollutimonas nitritireducens</name>
    <dbReference type="NCBI Taxonomy" id="2045209"/>
    <lineage>
        <taxon>Bacteria</taxon>
        <taxon>Pseudomonadati</taxon>
        <taxon>Pseudomonadota</taxon>
        <taxon>Betaproteobacteria</taxon>
        <taxon>Burkholderiales</taxon>
        <taxon>Alcaligenaceae</taxon>
        <taxon>Pollutimonas</taxon>
    </lineage>
</organism>
<dbReference type="Gene3D" id="3.30.240.20">
    <property type="entry name" value="bsu07140 like domains"/>
    <property type="match status" value="1"/>
</dbReference>
<protein>
    <recommendedName>
        <fullName evidence="8">YetF C-terminal domain-containing protein</fullName>
    </recommendedName>
</protein>
<dbReference type="EMBL" id="PDNV01000005">
    <property type="protein sequence ID" value="PLC54302.1"/>
    <property type="molecule type" value="Genomic_DNA"/>
</dbReference>
<evidence type="ECO:0000256" key="3">
    <source>
        <dbReference type="ARBA" id="ARBA00022475"/>
    </source>
</evidence>
<dbReference type="PANTHER" id="PTHR34582">
    <property type="entry name" value="UPF0702 TRANSMEMBRANE PROTEIN YCAP"/>
    <property type="match status" value="1"/>
</dbReference>
<dbReference type="InterPro" id="IPR007353">
    <property type="entry name" value="DUF421"/>
</dbReference>
<keyword evidence="3" id="KW-1003">Cell membrane</keyword>
<dbReference type="AlphaFoldDB" id="A0A2N4UH05"/>
<evidence type="ECO:0000256" key="7">
    <source>
        <dbReference type="SAM" id="Phobius"/>
    </source>
</evidence>
<dbReference type="GO" id="GO:0005886">
    <property type="term" value="C:plasma membrane"/>
    <property type="evidence" value="ECO:0007669"/>
    <property type="project" value="UniProtKB-SubCell"/>
</dbReference>
<evidence type="ECO:0000256" key="2">
    <source>
        <dbReference type="ARBA" id="ARBA00006448"/>
    </source>
</evidence>
<evidence type="ECO:0000256" key="5">
    <source>
        <dbReference type="ARBA" id="ARBA00022989"/>
    </source>
</evidence>
<evidence type="ECO:0000256" key="6">
    <source>
        <dbReference type="ARBA" id="ARBA00023136"/>
    </source>
</evidence>
<comment type="caution">
    <text evidence="9">The sequence shown here is derived from an EMBL/GenBank/DDBJ whole genome shotgun (WGS) entry which is preliminary data.</text>
</comment>
<evidence type="ECO:0000259" key="8">
    <source>
        <dbReference type="Pfam" id="PF04239"/>
    </source>
</evidence>
<dbReference type="RefSeq" id="WP_102069760.1">
    <property type="nucleotide sequence ID" value="NZ_PDNV01000005.1"/>
</dbReference>
<keyword evidence="4 7" id="KW-0812">Transmembrane</keyword>
<name>A0A2N4UH05_9BURK</name>
<evidence type="ECO:0000256" key="1">
    <source>
        <dbReference type="ARBA" id="ARBA00004651"/>
    </source>
</evidence>
<evidence type="ECO:0000256" key="4">
    <source>
        <dbReference type="ARBA" id="ARBA00022692"/>
    </source>
</evidence>
<dbReference type="PANTHER" id="PTHR34582:SF6">
    <property type="entry name" value="UPF0702 TRANSMEMBRANE PROTEIN YCAP"/>
    <property type="match status" value="1"/>
</dbReference>
<keyword evidence="5 7" id="KW-1133">Transmembrane helix</keyword>
<gene>
    <name evidence="9" type="ORF">CR155_09350</name>
</gene>
<evidence type="ECO:0000313" key="10">
    <source>
        <dbReference type="Proteomes" id="UP000234328"/>
    </source>
</evidence>
<dbReference type="OrthoDB" id="9793799at2"/>
<keyword evidence="6 7" id="KW-0472">Membrane</keyword>
<dbReference type="Pfam" id="PF04239">
    <property type="entry name" value="DUF421"/>
    <property type="match status" value="1"/>
</dbReference>
<accession>A0A2N4UH05</accession>
<feature type="domain" description="YetF C-terminal" evidence="8">
    <location>
        <begin position="87"/>
        <end position="153"/>
    </location>
</feature>
<dbReference type="Proteomes" id="UP000234328">
    <property type="component" value="Unassembled WGS sequence"/>
</dbReference>
<feature type="transmembrane region" description="Helical" evidence="7">
    <location>
        <begin position="6"/>
        <end position="26"/>
    </location>
</feature>
<feature type="transmembrane region" description="Helical" evidence="7">
    <location>
        <begin position="63"/>
        <end position="84"/>
    </location>
</feature>
<comment type="subcellular location">
    <subcellularLocation>
        <location evidence="1">Cell membrane</location>
        <topology evidence="1">Multi-pass membrane protein</topology>
    </subcellularLocation>
</comment>
<proteinExistence type="inferred from homology"/>
<reference evidence="9 10" key="1">
    <citation type="submission" date="2017-10" db="EMBL/GenBank/DDBJ databases">
        <title>Two draft genome sequences of Pusillimonas sp. strains isolated from a nitrate- and radionuclide-contaminated groundwater in Russia.</title>
        <authorList>
            <person name="Grouzdev D.S."/>
            <person name="Tourova T.P."/>
            <person name="Goeva M.A."/>
            <person name="Babich T.L."/>
            <person name="Sokolova D.S."/>
            <person name="Abdullin R."/>
            <person name="Poltaraus A.B."/>
            <person name="Toshchakov S.V."/>
            <person name="Nazina T.N."/>
        </authorList>
    </citation>
    <scope>NUCLEOTIDE SEQUENCE [LARGE SCALE GENOMIC DNA]</scope>
    <source>
        <strain evidence="9 10">JR1/69-2-13</strain>
    </source>
</reference>
<dbReference type="InterPro" id="IPR023090">
    <property type="entry name" value="UPF0702_alpha/beta_dom_sf"/>
</dbReference>
<sequence>MFDMQMPWWEFIVRAALVYSALLLMVRISGKRTISQYTPFDLLVVLLLSEAASGSLTGTDGSIPGGLISVATLLALNMGVALIASRSLKVERLLEGSPVLLGRKGRWFESVIKAQRIGNSELESALREADCKLEDMEYAVLEANGVIAILKKK</sequence>
<evidence type="ECO:0000313" key="9">
    <source>
        <dbReference type="EMBL" id="PLC54302.1"/>
    </source>
</evidence>
<keyword evidence="10" id="KW-1185">Reference proteome</keyword>
<comment type="similarity">
    <text evidence="2">Belongs to the UPF0702 family.</text>
</comment>